<organism evidence="2 3">
    <name type="scientific">Shewanella insulae</name>
    <dbReference type="NCBI Taxonomy" id="2681496"/>
    <lineage>
        <taxon>Bacteria</taxon>
        <taxon>Pseudomonadati</taxon>
        <taxon>Pseudomonadota</taxon>
        <taxon>Gammaproteobacteria</taxon>
        <taxon>Alteromonadales</taxon>
        <taxon>Shewanellaceae</taxon>
        <taxon>Shewanella</taxon>
    </lineage>
</organism>
<dbReference type="EMBL" id="WRPA01000024">
    <property type="protein sequence ID" value="MXR70751.1"/>
    <property type="molecule type" value="Genomic_DNA"/>
</dbReference>
<proteinExistence type="predicted"/>
<dbReference type="SUPFAM" id="SSF55729">
    <property type="entry name" value="Acyl-CoA N-acyltransferases (Nat)"/>
    <property type="match status" value="1"/>
</dbReference>
<name>A0A6L7I5R9_9GAMM</name>
<dbReference type="Gene3D" id="3.40.630.30">
    <property type="match status" value="1"/>
</dbReference>
<evidence type="ECO:0000259" key="1">
    <source>
        <dbReference type="PROSITE" id="PS51186"/>
    </source>
</evidence>
<reference evidence="2 3" key="1">
    <citation type="submission" date="2019-12" db="EMBL/GenBank/DDBJ databases">
        <title>Shewanella insulae sp. nov., isolated from a tidal flat.</title>
        <authorList>
            <person name="Yoon J.-H."/>
        </authorList>
    </citation>
    <scope>NUCLEOTIDE SEQUENCE [LARGE SCALE GENOMIC DNA]</scope>
    <source>
        <strain evidence="2 3">JBTF-M18</strain>
    </source>
</reference>
<keyword evidence="3" id="KW-1185">Reference proteome</keyword>
<dbReference type="Proteomes" id="UP000474778">
    <property type="component" value="Unassembled WGS sequence"/>
</dbReference>
<accession>A0A6L7I5R9</accession>
<gene>
    <name evidence="2" type="ORF">GNT65_19015</name>
</gene>
<evidence type="ECO:0000313" key="3">
    <source>
        <dbReference type="Proteomes" id="UP000474778"/>
    </source>
</evidence>
<sequence length="193" mass="21895">MVIRLATRTDIDAIATLEAREWQAELAPGQRGGMMTGQSFSRQQLDELIRQHWLLLAEVDGEIAGYVIAGRWSFYEDWPLYRHLLRRLETDRFEVDCFETGKGIVSVSNSCQYGPIWIAPSQRGTGLFAELVAELKALVAPQYPYMVTFIAEENERSFAAHTQKGGMQVLDFFEFDGRGYYLLAVSTTQSLRG</sequence>
<dbReference type="GO" id="GO:0016747">
    <property type="term" value="F:acyltransferase activity, transferring groups other than amino-acyl groups"/>
    <property type="evidence" value="ECO:0007669"/>
    <property type="project" value="InterPro"/>
</dbReference>
<dbReference type="PROSITE" id="PS51186">
    <property type="entry name" value="GNAT"/>
    <property type="match status" value="1"/>
</dbReference>
<dbReference type="AlphaFoldDB" id="A0A6L7I5R9"/>
<comment type="caution">
    <text evidence="2">The sequence shown here is derived from an EMBL/GenBank/DDBJ whole genome shotgun (WGS) entry which is preliminary data.</text>
</comment>
<dbReference type="InterPro" id="IPR016181">
    <property type="entry name" value="Acyl_CoA_acyltransferase"/>
</dbReference>
<dbReference type="RefSeq" id="WP_160798759.1">
    <property type="nucleotide sequence ID" value="NZ_WRPA01000024.1"/>
</dbReference>
<protein>
    <submittedName>
        <fullName evidence="2">GNAT family N-acetyltransferase</fullName>
    </submittedName>
</protein>
<keyword evidence="2" id="KW-0808">Transferase</keyword>
<feature type="domain" description="N-acetyltransferase" evidence="1">
    <location>
        <begin position="1"/>
        <end position="192"/>
    </location>
</feature>
<evidence type="ECO:0000313" key="2">
    <source>
        <dbReference type="EMBL" id="MXR70751.1"/>
    </source>
</evidence>
<dbReference type="InterPro" id="IPR000182">
    <property type="entry name" value="GNAT_dom"/>
</dbReference>